<feature type="region of interest" description="Disordered" evidence="1">
    <location>
        <begin position="1"/>
        <end position="69"/>
    </location>
</feature>
<feature type="region of interest" description="Disordered" evidence="1">
    <location>
        <begin position="96"/>
        <end position="193"/>
    </location>
</feature>
<evidence type="ECO:0000313" key="2">
    <source>
        <dbReference type="EMBL" id="KAF7353502.1"/>
    </source>
</evidence>
<proteinExistence type="predicted"/>
<reference evidence="2" key="1">
    <citation type="submission" date="2020-05" db="EMBL/GenBank/DDBJ databases">
        <title>Mycena genomes resolve the evolution of fungal bioluminescence.</title>
        <authorList>
            <person name="Tsai I.J."/>
        </authorList>
    </citation>
    <scope>NUCLEOTIDE SEQUENCE</scope>
    <source>
        <strain evidence="2">160909Yilan</strain>
    </source>
</reference>
<dbReference type="Proteomes" id="UP000623467">
    <property type="component" value="Unassembled WGS sequence"/>
</dbReference>
<evidence type="ECO:0000313" key="3">
    <source>
        <dbReference type="Proteomes" id="UP000623467"/>
    </source>
</evidence>
<protein>
    <submittedName>
        <fullName evidence="2">Uncharacterized protein</fullName>
    </submittedName>
</protein>
<sequence>MSPSQMPTPFERLQAFTNETEISHSPKPIALHRCPSRNVPLSPSDDSSASCSGSSHSTSSASTSKIPRYSSKCKHMVISGISAILLMPMPFLHHGEEETEDSENSEPRGLKRIFSRRSRRAVRRRNSLVLPDVPMPDVPDEPESPLAESFERTTRDTPPPMEERTVRFVLPPRNLAPPESGGADDGLAWSNFM</sequence>
<comment type="caution">
    <text evidence="2">The sequence shown here is derived from an EMBL/GenBank/DDBJ whole genome shotgun (WGS) entry which is preliminary data.</text>
</comment>
<feature type="compositionally biased region" description="Basic and acidic residues" evidence="1">
    <location>
        <begin position="149"/>
        <end position="166"/>
    </location>
</feature>
<name>A0A8H7CZ44_9AGAR</name>
<evidence type="ECO:0000256" key="1">
    <source>
        <dbReference type="SAM" id="MobiDB-lite"/>
    </source>
</evidence>
<keyword evidence="3" id="KW-1185">Reference proteome</keyword>
<gene>
    <name evidence="2" type="ORF">MSAN_01539800</name>
</gene>
<dbReference type="OrthoDB" id="3055191at2759"/>
<accession>A0A8H7CZ44</accession>
<dbReference type="EMBL" id="JACAZH010000012">
    <property type="protein sequence ID" value="KAF7353502.1"/>
    <property type="molecule type" value="Genomic_DNA"/>
</dbReference>
<feature type="compositionally biased region" description="Low complexity" evidence="1">
    <location>
        <begin position="42"/>
        <end position="64"/>
    </location>
</feature>
<dbReference type="AlphaFoldDB" id="A0A8H7CZ44"/>
<feature type="compositionally biased region" description="Basic residues" evidence="1">
    <location>
        <begin position="110"/>
        <end position="126"/>
    </location>
</feature>
<organism evidence="2 3">
    <name type="scientific">Mycena sanguinolenta</name>
    <dbReference type="NCBI Taxonomy" id="230812"/>
    <lineage>
        <taxon>Eukaryota</taxon>
        <taxon>Fungi</taxon>
        <taxon>Dikarya</taxon>
        <taxon>Basidiomycota</taxon>
        <taxon>Agaricomycotina</taxon>
        <taxon>Agaricomycetes</taxon>
        <taxon>Agaricomycetidae</taxon>
        <taxon>Agaricales</taxon>
        <taxon>Marasmiineae</taxon>
        <taxon>Mycenaceae</taxon>
        <taxon>Mycena</taxon>
    </lineage>
</organism>